<dbReference type="GeneID" id="113798568"/>
<dbReference type="Gene3D" id="2.10.25.10">
    <property type="entry name" value="Laminin"/>
    <property type="match status" value="1"/>
</dbReference>
<dbReference type="Proteomes" id="UP000515146">
    <property type="component" value="Unplaced"/>
</dbReference>
<dbReference type="PANTHER" id="PTHR23259">
    <property type="entry name" value="RIDDLE"/>
    <property type="match status" value="1"/>
</dbReference>
<keyword evidence="1" id="KW-1185">Reference proteome</keyword>
<organism evidence="1 2">
    <name type="scientific">Dermatophagoides pteronyssinus</name>
    <name type="common">European house dust mite</name>
    <dbReference type="NCBI Taxonomy" id="6956"/>
    <lineage>
        <taxon>Eukaryota</taxon>
        <taxon>Metazoa</taxon>
        <taxon>Ecdysozoa</taxon>
        <taxon>Arthropoda</taxon>
        <taxon>Chelicerata</taxon>
        <taxon>Arachnida</taxon>
        <taxon>Acari</taxon>
        <taxon>Acariformes</taxon>
        <taxon>Sarcoptiformes</taxon>
        <taxon>Astigmata</taxon>
        <taxon>Psoroptidia</taxon>
        <taxon>Analgoidea</taxon>
        <taxon>Pyroglyphidae</taxon>
        <taxon>Dermatophagoidinae</taxon>
        <taxon>Dermatophagoides</taxon>
    </lineage>
</organism>
<gene>
    <name evidence="2" type="primary">LOC113798568</name>
</gene>
<dbReference type="OrthoDB" id="6490487at2759"/>
<dbReference type="CDD" id="cd19941">
    <property type="entry name" value="TIL"/>
    <property type="match status" value="1"/>
</dbReference>
<evidence type="ECO:0000313" key="2">
    <source>
        <dbReference type="RefSeq" id="XP_027204926.1"/>
    </source>
</evidence>
<sequence length="97" mass="10862">MNMKIVAILIFTLFVAITMADSDQKCNDNEEWKECGTKCPDTCLNHNILDRSCVKMCVAGCFCRTGFIRLGYDANGGNGRCVPIDYCDLIPHKSFNE</sequence>
<dbReference type="RefSeq" id="XP_027204926.1">
    <property type="nucleotide sequence ID" value="XM_027349125.1"/>
</dbReference>
<dbReference type="Pfam" id="PF01826">
    <property type="entry name" value="TIL"/>
    <property type="match status" value="1"/>
</dbReference>
<dbReference type="KEGG" id="dpte:113798568"/>
<proteinExistence type="predicted"/>
<accession>A0A6P6YJJ5</accession>
<dbReference type="PANTHER" id="PTHR23259:SF70">
    <property type="entry name" value="ACCESSORY GLAND PROTEIN ACP62F-RELATED"/>
    <property type="match status" value="1"/>
</dbReference>
<dbReference type="SUPFAM" id="SSF57567">
    <property type="entry name" value="Serine protease inhibitors"/>
    <property type="match status" value="1"/>
</dbReference>
<dbReference type="OMA" id="CNDNEEW"/>
<dbReference type="InterPro" id="IPR036084">
    <property type="entry name" value="Ser_inhib-like_sf"/>
</dbReference>
<evidence type="ECO:0000313" key="1">
    <source>
        <dbReference type="Proteomes" id="UP000515146"/>
    </source>
</evidence>
<dbReference type="GO" id="GO:0030414">
    <property type="term" value="F:peptidase inhibitor activity"/>
    <property type="evidence" value="ECO:0007669"/>
    <property type="project" value="UniProtKB-KW"/>
</dbReference>
<dbReference type="InParanoid" id="A0A6P6YJJ5"/>
<name>A0A6P6YJJ5_DERPT</name>
<dbReference type="FunCoup" id="A0A6P6YJJ5">
    <property type="interactions" value="2"/>
</dbReference>
<reference evidence="2" key="1">
    <citation type="submission" date="2025-08" db="UniProtKB">
        <authorList>
            <consortium name="RefSeq"/>
        </authorList>
    </citation>
    <scope>IDENTIFICATION</scope>
    <source>
        <strain evidence="2">Airmid</strain>
    </source>
</reference>
<dbReference type="InterPro" id="IPR051368">
    <property type="entry name" value="SerProtInhib-TIL_Domain"/>
</dbReference>
<protein>
    <submittedName>
        <fullName evidence="2">Chymotrypsin-elastase inhibitor ixodidin-like</fullName>
    </submittedName>
</protein>
<dbReference type="AlphaFoldDB" id="A0A6P6YJJ5"/>
<dbReference type="InterPro" id="IPR002919">
    <property type="entry name" value="TIL_dom"/>
</dbReference>